<protein>
    <submittedName>
        <fullName evidence="2">Uncharacterized protein</fullName>
    </submittedName>
</protein>
<dbReference type="AlphaFoldDB" id="A0A4Y7QB99"/>
<organism evidence="2 3">
    <name type="scientific">Rickenella mellea</name>
    <dbReference type="NCBI Taxonomy" id="50990"/>
    <lineage>
        <taxon>Eukaryota</taxon>
        <taxon>Fungi</taxon>
        <taxon>Dikarya</taxon>
        <taxon>Basidiomycota</taxon>
        <taxon>Agaricomycotina</taxon>
        <taxon>Agaricomycetes</taxon>
        <taxon>Hymenochaetales</taxon>
        <taxon>Rickenellaceae</taxon>
        <taxon>Rickenella</taxon>
    </lineage>
</organism>
<proteinExistence type="predicted"/>
<reference evidence="2 3" key="1">
    <citation type="submission" date="2018-06" db="EMBL/GenBank/DDBJ databases">
        <title>A transcriptomic atlas of mushroom development highlights an independent origin of complex multicellularity.</title>
        <authorList>
            <consortium name="DOE Joint Genome Institute"/>
            <person name="Krizsan K."/>
            <person name="Almasi E."/>
            <person name="Merenyi Z."/>
            <person name="Sahu N."/>
            <person name="Viragh M."/>
            <person name="Koszo T."/>
            <person name="Mondo S."/>
            <person name="Kiss B."/>
            <person name="Balint B."/>
            <person name="Kues U."/>
            <person name="Barry K."/>
            <person name="Hegedus J.C."/>
            <person name="Henrissat B."/>
            <person name="Johnson J."/>
            <person name="Lipzen A."/>
            <person name="Ohm R."/>
            <person name="Nagy I."/>
            <person name="Pangilinan J."/>
            <person name="Yan J."/>
            <person name="Xiong Y."/>
            <person name="Grigoriev I.V."/>
            <person name="Hibbett D.S."/>
            <person name="Nagy L.G."/>
        </authorList>
    </citation>
    <scope>NUCLEOTIDE SEQUENCE [LARGE SCALE GENOMIC DNA]</scope>
    <source>
        <strain evidence="2 3">SZMC22713</strain>
    </source>
</reference>
<evidence type="ECO:0000256" key="1">
    <source>
        <dbReference type="SAM" id="MobiDB-lite"/>
    </source>
</evidence>
<accession>A0A4Y7QB99</accession>
<sequence length="65" mass="7369">MLMLDPASSVIYPKILNGYIKTPFSSVFSCNCWNHFRLSVDASSTDVSKKNPSQRTNSTLELWEI</sequence>
<dbReference type="VEuPathDB" id="FungiDB:BD410DRAFT_786464"/>
<keyword evidence="3" id="KW-1185">Reference proteome</keyword>
<feature type="region of interest" description="Disordered" evidence="1">
    <location>
        <begin position="45"/>
        <end position="65"/>
    </location>
</feature>
<dbReference type="Proteomes" id="UP000294933">
    <property type="component" value="Unassembled WGS sequence"/>
</dbReference>
<dbReference type="EMBL" id="ML170167">
    <property type="protein sequence ID" value="TDL24352.1"/>
    <property type="molecule type" value="Genomic_DNA"/>
</dbReference>
<gene>
    <name evidence="2" type="ORF">BD410DRAFT_786464</name>
</gene>
<evidence type="ECO:0000313" key="3">
    <source>
        <dbReference type="Proteomes" id="UP000294933"/>
    </source>
</evidence>
<evidence type="ECO:0000313" key="2">
    <source>
        <dbReference type="EMBL" id="TDL24352.1"/>
    </source>
</evidence>
<name>A0A4Y7QB99_9AGAM</name>